<evidence type="ECO:0000256" key="3">
    <source>
        <dbReference type="ARBA" id="ARBA00022676"/>
    </source>
</evidence>
<dbReference type="AlphaFoldDB" id="A0A9X1NB64"/>
<keyword evidence="4 9" id="KW-0808">Transferase</keyword>
<dbReference type="GO" id="GO:0008417">
    <property type="term" value="F:fucosyltransferase activity"/>
    <property type="evidence" value="ECO:0007669"/>
    <property type="project" value="InterPro"/>
</dbReference>
<dbReference type="GO" id="GO:0016020">
    <property type="term" value="C:membrane"/>
    <property type="evidence" value="ECO:0007669"/>
    <property type="project" value="InterPro"/>
</dbReference>
<evidence type="ECO:0000256" key="6">
    <source>
        <dbReference type="ARBA" id="ARBA00022989"/>
    </source>
</evidence>
<dbReference type="EC" id="2.4.1.325" evidence="9"/>
<feature type="transmembrane region" description="Helical" evidence="8">
    <location>
        <begin position="491"/>
        <end position="509"/>
    </location>
</feature>
<dbReference type="Pfam" id="PF06899">
    <property type="entry name" value="WzyE"/>
    <property type="match status" value="1"/>
</dbReference>
<comment type="caution">
    <text evidence="9">The sequence shown here is derived from an EMBL/GenBank/DDBJ whole genome shotgun (WGS) entry which is preliminary data.</text>
</comment>
<organism evidence="9 10">
    <name type="scientific">Kineosporia babensis</name>
    <dbReference type="NCBI Taxonomy" id="499548"/>
    <lineage>
        <taxon>Bacteria</taxon>
        <taxon>Bacillati</taxon>
        <taxon>Actinomycetota</taxon>
        <taxon>Actinomycetes</taxon>
        <taxon>Kineosporiales</taxon>
        <taxon>Kineosporiaceae</taxon>
        <taxon>Kineosporia</taxon>
    </lineage>
</organism>
<evidence type="ECO:0000256" key="5">
    <source>
        <dbReference type="ARBA" id="ARBA00022692"/>
    </source>
</evidence>
<evidence type="ECO:0000313" key="10">
    <source>
        <dbReference type="Proteomes" id="UP001138997"/>
    </source>
</evidence>
<keyword evidence="3 9" id="KW-0328">Glycosyltransferase</keyword>
<name>A0A9X1NB64_9ACTN</name>
<evidence type="ECO:0000313" key="9">
    <source>
        <dbReference type="EMBL" id="MCD5310619.1"/>
    </source>
</evidence>
<gene>
    <name evidence="9" type="ORF">LR394_06910</name>
</gene>
<evidence type="ECO:0000256" key="4">
    <source>
        <dbReference type="ARBA" id="ARBA00022679"/>
    </source>
</evidence>
<keyword evidence="7 8" id="KW-0472">Membrane</keyword>
<evidence type="ECO:0000256" key="8">
    <source>
        <dbReference type="SAM" id="Phobius"/>
    </source>
</evidence>
<feature type="transmembrane region" description="Helical" evidence="8">
    <location>
        <begin position="540"/>
        <end position="559"/>
    </location>
</feature>
<feature type="transmembrane region" description="Helical" evidence="8">
    <location>
        <begin position="690"/>
        <end position="708"/>
    </location>
</feature>
<dbReference type="InterPro" id="IPR010691">
    <property type="entry name" value="WzyE"/>
</dbReference>
<dbReference type="GO" id="GO:0102031">
    <property type="term" value="F:4-acetamido-4,6-dideoxy-D-galactose transferase activity"/>
    <property type="evidence" value="ECO:0007669"/>
    <property type="project" value="UniProtKB-EC"/>
</dbReference>
<evidence type="ECO:0000256" key="2">
    <source>
        <dbReference type="ARBA" id="ARBA00022519"/>
    </source>
</evidence>
<proteinExistence type="predicted"/>
<dbReference type="GO" id="GO:0009246">
    <property type="term" value="P:enterobacterial common antigen biosynthetic process"/>
    <property type="evidence" value="ECO:0007669"/>
    <property type="project" value="InterPro"/>
</dbReference>
<dbReference type="InterPro" id="IPR009993">
    <property type="entry name" value="WecF"/>
</dbReference>
<dbReference type="RefSeq" id="WP_231439658.1">
    <property type="nucleotide sequence ID" value="NZ_JAJOMB010000003.1"/>
</dbReference>
<protein>
    <submittedName>
        <fullName evidence="9">TDP-N-acetylfucosamine:lipid II N-acetylfucosaminyltransferase</fullName>
        <ecNumber evidence="9">2.4.1.325</ecNumber>
    </submittedName>
</protein>
<evidence type="ECO:0000256" key="1">
    <source>
        <dbReference type="ARBA" id="ARBA00022475"/>
    </source>
</evidence>
<feature type="transmembrane region" description="Helical" evidence="8">
    <location>
        <begin position="426"/>
        <end position="449"/>
    </location>
</feature>
<dbReference type="Proteomes" id="UP001138997">
    <property type="component" value="Unassembled WGS sequence"/>
</dbReference>
<dbReference type="Pfam" id="PF07429">
    <property type="entry name" value="Glyco_transf_56"/>
    <property type="match status" value="1"/>
</dbReference>
<dbReference type="EMBL" id="JAJOMB010000003">
    <property type="protein sequence ID" value="MCD5310619.1"/>
    <property type="molecule type" value="Genomic_DNA"/>
</dbReference>
<keyword evidence="10" id="KW-1185">Reference proteome</keyword>
<keyword evidence="6 8" id="KW-1133">Transmembrane helix</keyword>
<keyword evidence="2" id="KW-0997">Cell inner membrane</keyword>
<feature type="transmembrane region" description="Helical" evidence="8">
    <location>
        <begin position="353"/>
        <end position="376"/>
    </location>
</feature>
<reference evidence="9" key="1">
    <citation type="submission" date="2021-11" db="EMBL/GenBank/DDBJ databases">
        <title>Streptomyces corallinus and Kineosporia corallina sp. nov., two new coral-derived marine actinobacteria.</title>
        <authorList>
            <person name="Buangrab K."/>
            <person name="Sutthacheep M."/>
            <person name="Yeemin T."/>
            <person name="Harunari E."/>
            <person name="Igarashi Y."/>
            <person name="Sripreechasak P."/>
            <person name="Kanchanasin P."/>
            <person name="Tanasupawat S."/>
            <person name="Phongsopitanun W."/>
        </authorList>
    </citation>
    <scope>NUCLEOTIDE SEQUENCE</scope>
    <source>
        <strain evidence="9">JCM 31032</strain>
    </source>
</reference>
<sequence>MIHLLGTDIPHHNAALLTFFDQVLAPEQPERPVFWVVSRTPGRYPHLDVRHLPDQASLGRAVIWAAMTNRREHFFLHGQFNPVVWAALLARLIKPDQVTWHIWGGDLHESLTGAKANMLYRARRCAQGRIGRVLGTRGDLAAYSRRHPATATDLLYFPTPSIAPEKKSKDGTFTVLVGNSGDRSNRHIEALLSVRERFGRDVRVIVPLAHPNGNEFYRQQVDSAASGLFTQADLITEWLSLQEFSSRIAGCNLAYLPARRQQGIGTLSLLLRHRIPVVLDRENEFIVDLTQAGVPFLLDGDDLSPKAIELCRERLAGIDLDAIPFVSGPDLDGWMRVLNADRAAAPAFSFDTWFTLLLLVTSYLGVPLSALLVVLFSDPGHPAGAVVAALALPVAFYTMYRAAYAVPGDLKIAVPDLSADEARSTSIILAGLAGASLAAFVARNGLLLFRITSYGQAFGQEVRLIFLKRFTYYLIPAAMIVYLRRPTRARWLAFLLATAGFGALTYLAVGGVRANLAMALAFSVALGIADGHLPARLLPVLGFAGTVGMFVLALGRYRLNLAGASRLHAFLYMTRDTFSPWEHLALILSRRKTVEHQGIRPILRDFQVFVPHRLWPGRPDITLNTAKYFTWKVHGGERLTSLSPTLIGSAWIMGGLGAVAAVAASTGSVVRVFDTVLEKASRPQERPGDAVLTAFALSSAFNLVVLAREGLDSFVSRTVVQAGVFGAAVGLARRLSRGRRTAGEVGA</sequence>
<evidence type="ECO:0000256" key="7">
    <source>
        <dbReference type="ARBA" id="ARBA00023136"/>
    </source>
</evidence>
<feature type="transmembrane region" description="Helical" evidence="8">
    <location>
        <begin position="383"/>
        <end position="406"/>
    </location>
</feature>
<keyword evidence="5 8" id="KW-0812">Transmembrane</keyword>
<accession>A0A9X1NB64</accession>
<keyword evidence="1" id="KW-1003">Cell membrane</keyword>